<dbReference type="VEuPathDB" id="AmoebaDB:NF0114590"/>
<feature type="compositionally biased region" description="Low complexity" evidence="1">
    <location>
        <begin position="98"/>
        <end position="112"/>
    </location>
</feature>
<feature type="compositionally biased region" description="Acidic residues" evidence="1">
    <location>
        <begin position="132"/>
        <end position="179"/>
    </location>
</feature>
<feature type="region of interest" description="Disordered" evidence="1">
    <location>
        <begin position="641"/>
        <end position="660"/>
    </location>
</feature>
<gene>
    <name evidence="2" type="ORF">FDP41_005984</name>
</gene>
<dbReference type="OMA" id="CWLKYYR"/>
<feature type="compositionally biased region" description="Basic and acidic residues" evidence="1">
    <location>
        <begin position="379"/>
        <end position="390"/>
    </location>
</feature>
<dbReference type="RefSeq" id="XP_044559945.1">
    <property type="nucleotide sequence ID" value="XM_044709569.1"/>
</dbReference>
<feature type="region of interest" description="Disordered" evidence="1">
    <location>
        <begin position="254"/>
        <end position="283"/>
    </location>
</feature>
<feature type="compositionally biased region" description="Low complexity" evidence="1">
    <location>
        <begin position="429"/>
        <end position="447"/>
    </location>
</feature>
<feature type="region of interest" description="Disordered" evidence="1">
    <location>
        <begin position="370"/>
        <end position="447"/>
    </location>
</feature>
<comment type="caution">
    <text evidence="2">The sequence shown here is derived from an EMBL/GenBank/DDBJ whole genome shotgun (WGS) entry which is preliminary data.</text>
</comment>
<dbReference type="Proteomes" id="UP000444721">
    <property type="component" value="Unassembled WGS sequence"/>
</dbReference>
<name>A0A6A5BK02_NAEFO</name>
<protein>
    <submittedName>
        <fullName evidence="2">Uncharacterized protein</fullName>
    </submittedName>
</protein>
<evidence type="ECO:0000313" key="3">
    <source>
        <dbReference type="Proteomes" id="UP000444721"/>
    </source>
</evidence>
<keyword evidence="3" id="KW-1185">Reference proteome</keyword>
<feature type="compositionally biased region" description="Basic and acidic residues" evidence="1">
    <location>
        <begin position="188"/>
        <end position="208"/>
    </location>
</feature>
<feature type="compositionally biased region" description="Polar residues" evidence="1">
    <location>
        <begin position="265"/>
        <end position="280"/>
    </location>
</feature>
<feature type="region of interest" description="Disordered" evidence="1">
    <location>
        <begin position="604"/>
        <end position="630"/>
    </location>
</feature>
<dbReference type="PANTHER" id="PTHR16021:SF13">
    <property type="entry name" value="ETS DOMAIN-CONTAINING PROTEIN-RELATED"/>
    <property type="match status" value="1"/>
</dbReference>
<sequence>MQQTFSNKAFINNFFQKRKDGYQDHSEDVSALGFCMGEQRQLKFLQIDDLPPLVDEEDDDAPPPLVEDFEEDDDSDSPPPLLDEYEGFENSGMKTDYSISSSTLKTSSQSSTHIPKVSTLQTRDDDYVPPLLDDDSELDEQDDEGEDDVPDLLEDEDEEDEEDFYREEESDDDDDDLEDLDAHYSSSDSDKAHFMREMMSRVRSERTKTVKPQPFPTVPNIPMDAATEEKRQKEWEEYKQKKIEEKLRRENLKKKRQELQEKQMSSKAATAQENVTTSPPTNKPEVTEALVGLGTCLNCTLGNKSITNKDEYYVCTCSNKCKLQFHKNCWLKYYRANRASDKSVICPTEACGYIEDLFLYDREEQKTRTKCPAPTLSSARREPPKKKSELFKTGATVEEINTSTSQTSKKKKAQNEKYAQQQQPEVEDTATVSNTDTSSTTTTTTTTTTSTSAFTTTEIFDENQVKVSVVGGKLAKAVEKKKLMDRALEETEKRKKKHLYQRTDFSIKPGHDVGIVVAIEPMRKVLTQYGYMKCQNDDLQLGDLIQFQIEEGNDYVRNVELIEQLENVPDNLSDLHEQLKENLKTIKEKFGVNIVFKFRSSKKKKPTSTSSKQQKKTSNKVSDDQQQDDTVDSTLDVVASSTTNNTTNTHTVAGSMSASSSKEGRRVFTMEDVSQFSSPLTSGSPWCLGQVLDKKETFGKIQVSLFALSTPTALQQQEAYFFHKMHVSKQSVEPQLGNFVIFTINEQNKGVTNIHVISNDLYEYYLTSSQ</sequence>
<dbReference type="VEuPathDB" id="AmoebaDB:FDP41_005984"/>
<dbReference type="VEuPathDB" id="AmoebaDB:NfTy_043590"/>
<feature type="compositionally biased region" description="Acidic residues" evidence="1">
    <location>
        <begin position="54"/>
        <end position="76"/>
    </location>
</feature>
<dbReference type="AlphaFoldDB" id="A0A6A5BK02"/>
<dbReference type="InterPro" id="IPR052660">
    <property type="entry name" value="Erythrocyte_Invasion_ImmMod"/>
</dbReference>
<evidence type="ECO:0000313" key="2">
    <source>
        <dbReference type="EMBL" id="KAF0975232.1"/>
    </source>
</evidence>
<dbReference type="GeneID" id="68113202"/>
<proteinExistence type="predicted"/>
<reference evidence="2 3" key="1">
    <citation type="journal article" date="2019" name="Sci. Rep.">
        <title>Nanopore sequencing improves the draft genome of the human pathogenic amoeba Naegleria fowleri.</title>
        <authorList>
            <person name="Liechti N."/>
            <person name="Schurch N."/>
            <person name="Bruggmann R."/>
            <person name="Wittwer M."/>
        </authorList>
    </citation>
    <scope>NUCLEOTIDE SEQUENCE [LARGE SCALE GENOMIC DNA]</scope>
    <source>
        <strain evidence="2 3">ATCC 30894</strain>
    </source>
</reference>
<accession>A0A6A5BK02</accession>
<dbReference type="PANTHER" id="PTHR16021">
    <property type="entry name" value="MANSC DOMAIN CONTAINING PROTEIN 1"/>
    <property type="match status" value="1"/>
</dbReference>
<organism evidence="2 3">
    <name type="scientific">Naegleria fowleri</name>
    <name type="common">Brain eating amoeba</name>
    <dbReference type="NCBI Taxonomy" id="5763"/>
    <lineage>
        <taxon>Eukaryota</taxon>
        <taxon>Discoba</taxon>
        <taxon>Heterolobosea</taxon>
        <taxon>Tetramitia</taxon>
        <taxon>Eutetramitia</taxon>
        <taxon>Vahlkampfiidae</taxon>
        <taxon>Naegleria</taxon>
    </lineage>
</organism>
<feature type="compositionally biased region" description="Low complexity" evidence="1">
    <location>
        <begin position="641"/>
        <end position="651"/>
    </location>
</feature>
<dbReference type="OrthoDB" id="10477130at2759"/>
<dbReference type="EMBL" id="VFQX01000048">
    <property type="protein sequence ID" value="KAF0975232.1"/>
    <property type="molecule type" value="Genomic_DNA"/>
</dbReference>
<evidence type="ECO:0000256" key="1">
    <source>
        <dbReference type="SAM" id="MobiDB-lite"/>
    </source>
</evidence>
<feature type="region of interest" description="Disordered" evidence="1">
    <location>
        <begin position="48"/>
        <end position="222"/>
    </location>
</feature>